<dbReference type="AlphaFoldDB" id="A0A2X2SRY2"/>
<feature type="chain" id="PRO_5015852090" evidence="1">
    <location>
        <begin position="26"/>
        <end position="248"/>
    </location>
</feature>
<dbReference type="RefSeq" id="WP_111972138.1">
    <property type="nucleotide sequence ID" value="NZ_CAJPNJ010000011.1"/>
</dbReference>
<name>A0A2X2SRY2_CAPOC</name>
<sequence>MKIFNMKYLWIAFFLLLAVPANAHAIWIETHTEAKVGDLHEVRIFFGEPNETNKPTATERWYSDLNTLSLSLTSPSGKVVTLEKKQAEWYYYAHFKVEEEGVYKLSINHLVAKVYKRMRLRYQSVAFVSTKPLTETIVMGDKSFFQLGIVPTEKEGVQEYRAFYKNRKFKKEKVTFDFSVDKSTTLYTDKEGALSFSPEVPNRYVVNLAKQKKHRGKHNDKKHLFDYIWLTYLYDNKEAIGANKLDSL</sequence>
<evidence type="ECO:0000313" key="2">
    <source>
        <dbReference type="EMBL" id="SQA93167.1"/>
    </source>
</evidence>
<evidence type="ECO:0000313" key="3">
    <source>
        <dbReference type="Proteomes" id="UP000250169"/>
    </source>
</evidence>
<protein>
    <submittedName>
        <fullName evidence="2">Nickel uptake substrate-specific transmembrane region</fullName>
    </submittedName>
</protein>
<organism evidence="2 3">
    <name type="scientific">Capnocytophaga ochracea</name>
    <dbReference type="NCBI Taxonomy" id="1018"/>
    <lineage>
        <taxon>Bacteria</taxon>
        <taxon>Pseudomonadati</taxon>
        <taxon>Bacteroidota</taxon>
        <taxon>Flavobacteriia</taxon>
        <taxon>Flavobacteriales</taxon>
        <taxon>Flavobacteriaceae</taxon>
        <taxon>Capnocytophaga</taxon>
    </lineage>
</organism>
<accession>A0A2X2SRY2</accession>
<dbReference type="EMBL" id="UAVS01000001">
    <property type="protein sequence ID" value="SQA93167.1"/>
    <property type="molecule type" value="Genomic_DNA"/>
</dbReference>
<reference evidence="2 3" key="1">
    <citation type="submission" date="2018-06" db="EMBL/GenBank/DDBJ databases">
        <authorList>
            <consortium name="Pathogen Informatics"/>
            <person name="Doyle S."/>
        </authorList>
    </citation>
    <scope>NUCLEOTIDE SEQUENCE [LARGE SCALE GENOMIC DNA]</scope>
    <source>
        <strain evidence="2 3">NCTC11545</strain>
    </source>
</reference>
<evidence type="ECO:0000256" key="1">
    <source>
        <dbReference type="SAM" id="SignalP"/>
    </source>
</evidence>
<feature type="signal peptide" evidence="1">
    <location>
        <begin position="1"/>
        <end position="25"/>
    </location>
</feature>
<keyword evidence="2" id="KW-0812">Transmembrane</keyword>
<proteinExistence type="predicted"/>
<dbReference type="Proteomes" id="UP000250169">
    <property type="component" value="Unassembled WGS sequence"/>
</dbReference>
<keyword evidence="1" id="KW-0732">Signal</keyword>
<gene>
    <name evidence="2" type="ORF">NCTC11545_00532</name>
</gene>
<keyword evidence="2" id="KW-0472">Membrane</keyword>